<dbReference type="PROSITE" id="PS00438">
    <property type="entry name" value="CATALASE_2"/>
    <property type="match status" value="1"/>
</dbReference>
<dbReference type="PROSITE" id="PS00437">
    <property type="entry name" value="CATALASE_1"/>
    <property type="match status" value="1"/>
</dbReference>
<feature type="region of interest" description="Disordered" evidence="10">
    <location>
        <begin position="475"/>
        <end position="505"/>
    </location>
</feature>
<keyword evidence="4 9" id="KW-0479">Metal-binding</keyword>
<dbReference type="PIRSF" id="PIRSF038928">
    <property type="entry name" value="Catalase_clade1-3"/>
    <property type="match status" value="1"/>
</dbReference>
<dbReference type="Gene3D" id="2.40.180.10">
    <property type="entry name" value="Catalase core domain"/>
    <property type="match status" value="1"/>
</dbReference>
<feature type="region of interest" description="Disordered" evidence="10">
    <location>
        <begin position="1"/>
        <end position="26"/>
    </location>
</feature>
<evidence type="ECO:0000256" key="3">
    <source>
        <dbReference type="ARBA" id="ARBA00022617"/>
    </source>
</evidence>
<evidence type="ECO:0000256" key="6">
    <source>
        <dbReference type="ARBA" id="ARBA00023004"/>
    </source>
</evidence>
<accession>A0ABZ1IB10</accession>
<dbReference type="SMART" id="SM01060">
    <property type="entry name" value="Catalase"/>
    <property type="match status" value="1"/>
</dbReference>
<organism evidence="12 13">
    <name type="scientific">Amycolatopsis rhabdoformis</name>
    <dbReference type="NCBI Taxonomy" id="1448059"/>
    <lineage>
        <taxon>Bacteria</taxon>
        <taxon>Bacillati</taxon>
        <taxon>Actinomycetota</taxon>
        <taxon>Actinomycetes</taxon>
        <taxon>Pseudonocardiales</taxon>
        <taxon>Pseudonocardiaceae</taxon>
        <taxon>Amycolatopsis</taxon>
    </lineage>
</organism>
<keyword evidence="2 9" id="KW-0575">Peroxidase</keyword>
<dbReference type="GO" id="GO:0004096">
    <property type="term" value="F:catalase activity"/>
    <property type="evidence" value="ECO:0007669"/>
    <property type="project" value="UniProtKB-EC"/>
</dbReference>
<dbReference type="InterPro" id="IPR024708">
    <property type="entry name" value="Catalase_AS"/>
</dbReference>
<feature type="region of interest" description="Disordered" evidence="10">
    <location>
        <begin position="382"/>
        <end position="401"/>
    </location>
</feature>
<dbReference type="SUPFAM" id="SSF56634">
    <property type="entry name" value="Heme-dependent catalase-like"/>
    <property type="match status" value="1"/>
</dbReference>
<dbReference type="InterPro" id="IPR020835">
    <property type="entry name" value="Catalase_sf"/>
</dbReference>
<gene>
    <name evidence="12" type="ORF">VSH64_05625</name>
</gene>
<evidence type="ECO:0000256" key="1">
    <source>
        <dbReference type="ARBA" id="ARBA00005329"/>
    </source>
</evidence>
<comment type="similarity">
    <text evidence="1 9">Belongs to the catalase family.</text>
</comment>
<proteinExistence type="inferred from homology"/>
<comment type="catalytic activity">
    <reaction evidence="8 9">
        <text>2 H2O2 = O2 + 2 H2O</text>
        <dbReference type="Rhea" id="RHEA:20309"/>
        <dbReference type="ChEBI" id="CHEBI:15377"/>
        <dbReference type="ChEBI" id="CHEBI:15379"/>
        <dbReference type="ChEBI" id="CHEBI:16240"/>
        <dbReference type="EC" id="1.11.1.6"/>
    </reaction>
</comment>
<evidence type="ECO:0000256" key="8">
    <source>
        <dbReference type="ARBA" id="ARBA00049254"/>
    </source>
</evidence>
<dbReference type="InterPro" id="IPR011614">
    <property type="entry name" value="Catalase_core"/>
</dbReference>
<dbReference type="InterPro" id="IPR018028">
    <property type="entry name" value="Catalase"/>
</dbReference>
<evidence type="ECO:0000256" key="10">
    <source>
        <dbReference type="SAM" id="MobiDB-lite"/>
    </source>
</evidence>
<dbReference type="Proteomes" id="UP001330812">
    <property type="component" value="Chromosome"/>
</dbReference>
<dbReference type="InterPro" id="IPR010582">
    <property type="entry name" value="Catalase_immune_responsive"/>
</dbReference>
<evidence type="ECO:0000256" key="2">
    <source>
        <dbReference type="ARBA" id="ARBA00022559"/>
    </source>
</evidence>
<evidence type="ECO:0000313" key="12">
    <source>
        <dbReference type="EMBL" id="WSE31587.1"/>
    </source>
</evidence>
<keyword evidence="13" id="KW-1185">Reference proteome</keyword>
<dbReference type="RefSeq" id="WP_326834394.1">
    <property type="nucleotide sequence ID" value="NZ_CP142149.1"/>
</dbReference>
<dbReference type="PROSITE" id="PS51402">
    <property type="entry name" value="CATALASE_3"/>
    <property type="match status" value="1"/>
</dbReference>
<protein>
    <recommendedName>
        <fullName evidence="9">Catalase</fullName>
        <ecNumber evidence="9">1.11.1.6</ecNumber>
    </recommendedName>
</protein>
<feature type="domain" description="Catalase core" evidence="11">
    <location>
        <begin position="8"/>
        <end position="389"/>
    </location>
</feature>
<keyword evidence="6 9" id="KW-0408">Iron</keyword>
<dbReference type="InterPro" id="IPR040333">
    <property type="entry name" value="Catalase_3"/>
</dbReference>
<dbReference type="PANTHER" id="PTHR11465:SF9">
    <property type="entry name" value="CATALASE"/>
    <property type="match status" value="1"/>
</dbReference>
<evidence type="ECO:0000256" key="9">
    <source>
        <dbReference type="RuleBase" id="RU000498"/>
    </source>
</evidence>
<reference evidence="12 13" key="1">
    <citation type="journal article" date="2015" name="Int. J. Syst. Evol. Microbiol.">
        <title>Amycolatopsis rhabdoformis sp. nov., an actinomycete isolated from a tropical forest soil.</title>
        <authorList>
            <person name="Souza W.R."/>
            <person name="Silva R.E."/>
            <person name="Goodfellow M."/>
            <person name="Busarakam K."/>
            <person name="Figueiro F.S."/>
            <person name="Ferreira D."/>
            <person name="Rodrigues-Filho E."/>
            <person name="Moraes L.A.B."/>
            <person name="Zucchi T.D."/>
        </authorList>
    </citation>
    <scope>NUCLEOTIDE SEQUENCE [LARGE SCALE GENOMIC DNA]</scope>
    <source>
        <strain evidence="12 13">NCIMB 14900</strain>
    </source>
</reference>
<evidence type="ECO:0000256" key="5">
    <source>
        <dbReference type="ARBA" id="ARBA00023002"/>
    </source>
</evidence>
<name>A0ABZ1IB10_9PSEU</name>
<evidence type="ECO:0000259" key="11">
    <source>
        <dbReference type="SMART" id="SM01060"/>
    </source>
</evidence>
<sequence length="505" mass="57255">MTRTERTTTDAGIPVESDEHSLTVGPGGPILLQDHYLIEQMAQFNRERVPERQPHAKGSGAFGRFEVTADVSRYTKAAVFQPGAKTEMVARFSTVAGERGSPDTWRDPRGFALKFYTTEGVYDLVGNNTPVFFVKDPLKFQHFIRSQKRRADNNLRDHDMQWDFWTLSPESAHQVTWLMGDRGIPRTWRHMNGYSSHTYLWVNAQNERFWVKYHFKTDQGVEFFTQDEADQMASADTDYHTRDLFEAIARGEHPSWTLHVQVMPYGDAEGYRFNPFDLTKVWPHGDYPLIEVGRMTLDRNPTDHHAEIEQAAFEPNNMVPGIGPSPDRMLLGRMFAYADAHRHRIGSNYKQLPVNASKSPVHSYTKDGAMRYTNVSDPVYAPNSKGGPQADVENYGTPAGWHADGEITRSAYVDHTEDDDWGQAGTMVREVLDDAARERLVTNIVGHLLNGVGEPVLQRAFDYWHNVDKDLGDRVESGVRAKAGEKDPKAAEQGNPARSEMQRKA</sequence>
<keyword evidence="3 9" id="KW-0349">Heme</keyword>
<dbReference type="PRINTS" id="PR00067">
    <property type="entry name" value="CATALASE"/>
</dbReference>
<keyword evidence="5 9" id="KW-0560">Oxidoreductase</keyword>
<dbReference type="EC" id="1.11.1.6" evidence="9"/>
<evidence type="ECO:0000256" key="4">
    <source>
        <dbReference type="ARBA" id="ARBA00022723"/>
    </source>
</evidence>
<dbReference type="PANTHER" id="PTHR11465">
    <property type="entry name" value="CATALASE"/>
    <property type="match status" value="1"/>
</dbReference>
<dbReference type="CDD" id="cd08156">
    <property type="entry name" value="catalase_clade_3"/>
    <property type="match status" value="1"/>
</dbReference>
<dbReference type="Pfam" id="PF06628">
    <property type="entry name" value="Catalase-rel"/>
    <property type="match status" value="1"/>
</dbReference>
<dbReference type="EMBL" id="CP142149">
    <property type="protein sequence ID" value="WSE31587.1"/>
    <property type="molecule type" value="Genomic_DNA"/>
</dbReference>
<evidence type="ECO:0000313" key="13">
    <source>
        <dbReference type="Proteomes" id="UP001330812"/>
    </source>
</evidence>
<dbReference type="Pfam" id="PF00199">
    <property type="entry name" value="Catalase"/>
    <property type="match status" value="1"/>
</dbReference>
<dbReference type="InterPro" id="IPR002226">
    <property type="entry name" value="Catalase_haem_BS"/>
</dbReference>
<evidence type="ECO:0000256" key="7">
    <source>
        <dbReference type="ARBA" id="ARBA00023324"/>
    </source>
</evidence>
<feature type="compositionally biased region" description="Basic and acidic residues" evidence="10">
    <location>
        <begin position="475"/>
        <end position="490"/>
    </location>
</feature>
<keyword evidence="7 9" id="KW-0376">Hydrogen peroxide</keyword>
<dbReference type="InterPro" id="IPR024711">
    <property type="entry name" value="Catalase_clade1/3"/>
</dbReference>